<proteinExistence type="predicted"/>
<protein>
    <submittedName>
        <fullName evidence="1">Uncharacterized protein</fullName>
    </submittedName>
</protein>
<dbReference type="VEuPathDB" id="FungiDB:GMDG_06705"/>
<gene>
    <name evidence="1" type="ORF">GMDG_06705</name>
</gene>
<dbReference type="AlphaFoldDB" id="L8FV14"/>
<name>L8FV14_PSED2</name>
<evidence type="ECO:0000313" key="1">
    <source>
        <dbReference type="EMBL" id="ELR04323.1"/>
    </source>
</evidence>
<reference evidence="2" key="1">
    <citation type="submission" date="2010-09" db="EMBL/GenBank/DDBJ databases">
        <title>The genome sequence of Geomyces destructans 20631-21.</title>
        <authorList>
            <consortium name="The Broad Institute Genome Sequencing Platform"/>
            <person name="Cuomo C.A."/>
            <person name="Blehert D.S."/>
            <person name="Lorch J.M."/>
            <person name="Young S.K."/>
            <person name="Zeng Q."/>
            <person name="Gargeya S."/>
            <person name="Fitzgerald M."/>
            <person name="Haas B."/>
            <person name="Abouelleil A."/>
            <person name="Alvarado L."/>
            <person name="Arachchi H.M."/>
            <person name="Berlin A."/>
            <person name="Brown A."/>
            <person name="Chapman S.B."/>
            <person name="Chen Z."/>
            <person name="Dunbar C."/>
            <person name="Freedman E."/>
            <person name="Gearin G."/>
            <person name="Gellesch M."/>
            <person name="Goldberg J."/>
            <person name="Griggs A."/>
            <person name="Gujja S."/>
            <person name="Heiman D."/>
            <person name="Howarth C."/>
            <person name="Larson L."/>
            <person name="Lui A."/>
            <person name="MacDonald P.J.P."/>
            <person name="Montmayeur A."/>
            <person name="Murphy C."/>
            <person name="Neiman D."/>
            <person name="Pearson M."/>
            <person name="Priest M."/>
            <person name="Roberts A."/>
            <person name="Saif S."/>
            <person name="Shea T."/>
            <person name="Shenoy N."/>
            <person name="Sisk P."/>
            <person name="Stolte C."/>
            <person name="Sykes S."/>
            <person name="Wortman J."/>
            <person name="Nusbaum C."/>
            <person name="Birren B."/>
        </authorList>
    </citation>
    <scope>NUCLEOTIDE SEQUENCE [LARGE SCALE GENOMIC DNA]</scope>
    <source>
        <strain evidence="2">ATCC MYA-4855 / 20631-21</strain>
    </source>
</reference>
<dbReference type="Proteomes" id="UP000011064">
    <property type="component" value="Unassembled WGS sequence"/>
</dbReference>
<dbReference type="InParanoid" id="L8FV14"/>
<dbReference type="HOGENOM" id="CLU_1355162_0_0_1"/>
<organism evidence="1 2">
    <name type="scientific">Pseudogymnoascus destructans (strain ATCC MYA-4855 / 20631-21)</name>
    <name type="common">Bat white-nose syndrome fungus</name>
    <name type="synonym">Geomyces destructans</name>
    <dbReference type="NCBI Taxonomy" id="658429"/>
    <lineage>
        <taxon>Eukaryota</taxon>
        <taxon>Fungi</taxon>
        <taxon>Dikarya</taxon>
        <taxon>Ascomycota</taxon>
        <taxon>Pezizomycotina</taxon>
        <taxon>Leotiomycetes</taxon>
        <taxon>Thelebolales</taxon>
        <taxon>Thelebolaceae</taxon>
        <taxon>Pseudogymnoascus</taxon>
    </lineage>
</organism>
<evidence type="ECO:0000313" key="2">
    <source>
        <dbReference type="Proteomes" id="UP000011064"/>
    </source>
</evidence>
<sequence>MEVGVQRHGTIDKEVAEVGATSRRSSSWFVVGFCSSPSLTTSDSVRIVLSTAFGGLPHWGFSKSCAIWLVSLGKKQAFIQLEKQTRLRRMMTQELTAGMTRSPCHHPSDDPYPPCTVLRSTNRQTAGFCSGSSASRQFGSTARAYEILLMWSTSYCCVSLSEYSPSGYQSSHRDPVANRSPRIHRGSWCQLPYRVLPHPWRG</sequence>
<accession>L8FV14</accession>
<dbReference type="EMBL" id="GL573345">
    <property type="protein sequence ID" value="ELR04323.1"/>
    <property type="molecule type" value="Genomic_DNA"/>
</dbReference>
<keyword evidence="2" id="KW-1185">Reference proteome</keyword>